<dbReference type="EMBL" id="CM055730">
    <property type="protein sequence ID" value="KAJ8014527.1"/>
    <property type="molecule type" value="Genomic_DNA"/>
</dbReference>
<gene>
    <name evidence="1" type="ORF">DPEC_G00041150</name>
</gene>
<proteinExistence type="predicted"/>
<organism evidence="1 2">
    <name type="scientific">Dallia pectoralis</name>
    <name type="common">Alaska blackfish</name>
    <dbReference type="NCBI Taxonomy" id="75939"/>
    <lineage>
        <taxon>Eukaryota</taxon>
        <taxon>Metazoa</taxon>
        <taxon>Chordata</taxon>
        <taxon>Craniata</taxon>
        <taxon>Vertebrata</taxon>
        <taxon>Euteleostomi</taxon>
        <taxon>Actinopterygii</taxon>
        <taxon>Neopterygii</taxon>
        <taxon>Teleostei</taxon>
        <taxon>Protacanthopterygii</taxon>
        <taxon>Esociformes</taxon>
        <taxon>Umbridae</taxon>
        <taxon>Dallia</taxon>
    </lineage>
</organism>
<keyword evidence="2" id="KW-1185">Reference proteome</keyword>
<evidence type="ECO:0000313" key="2">
    <source>
        <dbReference type="Proteomes" id="UP001157502"/>
    </source>
</evidence>
<dbReference type="Proteomes" id="UP001157502">
    <property type="component" value="Chromosome 3"/>
</dbReference>
<accession>A0ACC2HFB0</accession>
<comment type="caution">
    <text evidence="1">The sequence shown here is derived from an EMBL/GenBank/DDBJ whole genome shotgun (WGS) entry which is preliminary data.</text>
</comment>
<name>A0ACC2HFB0_DALPE</name>
<sequence length="332" mass="36930">MEELKRQREVQERANETITAQLEQLVLTAPRSEVPSPPPDIPPAAPESASPSREPRLPPPERFSGEESGCGPFLTQCSLIFELQPSSFPTDRSRIAYLMTVMSGRALTWASAVWEQKSPSCRGFKEPETILPASCLTTTLTWEVEATVRRLQATQPDPGGGPPGRMFVPDQARAAVLAWGHDSNLACHPGARRTLEFIRRQFWWPAMGKDAPEFVSACMNDLAMTDPAGMERIQNALAIQGATVGRHEEALRSIMEELKRQREVQERANETITAQLEQLVLTAPAQRCLLRLRIFLQPLPSLLVHLGNRGYLLRNVSPVRRVAVDPFSPSAR</sequence>
<evidence type="ECO:0000313" key="1">
    <source>
        <dbReference type="EMBL" id="KAJ8014527.1"/>
    </source>
</evidence>
<reference evidence="1" key="1">
    <citation type="submission" date="2021-05" db="EMBL/GenBank/DDBJ databases">
        <authorList>
            <person name="Pan Q."/>
            <person name="Jouanno E."/>
            <person name="Zahm M."/>
            <person name="Klopp C."/>
            <person name="Cabau C."/>
            <person name="Louis A."/>
            <person name="Berthelot C."/>
            <person name="Parey E."/>
            <person name="Roest Crollius H."/>
            <person name="Montfort J."/>
            <person name="Robinson-Rechavi M."/>
            <person name="Bouchez O."/>
            <person name="Lampietro C."/>
            <person name="Lopez Roques C."/>
            <person name="Donnadieu C."/>
            <person name="Postlethwait J."/>
            <person name="Bobe J."/>
            <person name="Dillon D."/>
            <person name="Chandos A."/>
            <person name="von Hippel F."/>
            <person name="Guiguen Y."/>
        </authorList>
    </citation>
    <scope>NUCLEOTIDE SEQUENCE</scope>
    <source>
        <strain evidence="1">YG-Jan2019</strain>
    </source>
</reference>
<protein>
    <submittedName>
        <fullName evidence="1">Uncharacterized protein</fullName>
    </submittedName>
</protein>